<feature type="compositionally biased region" description="Polar residues" evidence="10">
    <location>
        <begin position="530"/>
        <end position="545"/>
    </location>
</feature>
<keyword evidence="3 11" id="KW-0812">Transmembrane</keyword>
<protein>
    <recommendedName>
        <fullName evidence="16">Frizzled/Smoothened family membrane region protein</fullName>
    </recommendedName>
</protein>
<keyword evidence="4" id="KW-0732">Signal</keyword>
<evidence type="ECO:0000256" key="1">
    <source>
        <dbReference type="ARBA" id="ARBA00004141"/>
    </source>
</evidence>
<evidence type="ECO:0000256" key="6">
    <source>
        <dbReference type="ARBA" id="ARBA00023136"/>
    </source>
</evidence>
<feature type="region of interest" description="Disordered" evidence="10">
    <location>
        <begin position="516"/>
        <end position="551"/>
    </location>
</feature>
<keyword evidence="9" id="KW-0325">Glycoprotein</keyword>
<dbReference type="PANTHER" id="PTHR31787:SF15">
    <property type="entry name" value="FRIZZLED AND SMOOTHENED-LIKE PROTEIN P-RELATED"/>
    <property type="match status" value="1"/>
</dbReference>
<feature type="transmembrane region" description="Helical" evidence="11">
    <location>
        <begin position="256"/>
        <end position="279"/>
    </location>
</feature>
<proteinExistence type="inferred from homology"/>
<accession>L8HI64</accession>
<dbReference type="InterPro" id="IPR050949">
    <property type="entry name" value="GPCR_Fz/Smo-like"/>
</dbReference>
<feature type="compositionally biased region" description="Low complexity" evidence="10">
    <location>
        <begin position="516"/>
        <end position="529"/>
    </location>
</feature>
<evidence type="ECO:0008006" key="16">
    <source>
        <dbReference type="Google" id="ProtNLM"/>
    </source>
</evidence>
<keyword evidence="7" id="KW-1015">Disulfide bond</keyword>
<evidence type="ECO:0000256" key="10">
    <source>
        <dbReference type="SAM" id="MobiDB-lite"/>
    </source>
</evidence>
<evidence type="ECO:0000313" key="15">
    <source>
        <dbReference type="Proteomes" id="UP000011083"/>
    </source>
</evidence>
<dbReference type="InterPro" id="IPR017981">
    <property type="entry name" value="GPCR_2-like_7TM"/>
</dbReference>
<dbReference type="PROSITE" id="PS50261">
    <property type="entry name" value="G_PROTEIN_RECEP_F2_4"/>
    <property type="match status" value="1"/>
</dbReference>
<reference evidence="14 15" key="1">
    <citation type="journal article" date="2013" name="Genome Biol.">
        <title>Genome of Acanthamoeba castellanii highlights extensive lateral gene transfer and early evolution of tyrosine kinase signaling.</title>
        <authorList>
            <person name="Clarke M."/>
            <person name="Lohan A.J."/>
            <person name="Liu B."/>
            <person name="Lagkouvardos I."/>
            <person name="Roy S."/>
            <person name="Zafar N."/>
            <person name="Bertelli C."/>
            <person name="Schilde C."/>
            <person name="Kianianmomeni A."/>
            <person name="Burglin T.R."/>
            <person name="Frech C."/>
            <person name="Turcotte B."/>
            <person name="Kopec K.O."/>
            <person name="Synnott J.M."/>
            <person name="Choo C."/>
            <person name="Paponov I."/>
            <person name="Finkler A."/>
            <person name="Soon Heng Tan C."/>
            <person name="Hutchins A.P."/>
            <person name="Weinmeier T."/>
            <person name="Rattei T."/>
            <person name="Chu J.S."/>
            <person name="Gimenez G."/>
            <person name="Irimia M."/>
            <person name="Rigden D.J."/>
            <person name="Fitzpatrick D.A."/>
            <person name="Lorenzo-Morales J."/>
            <person name="Bateman A."/>
            <person name="Chiu C.H."/>
            <person name="Tang P."/>
            <person name="Hegemann P."/>
            <person name="Fromm H."/>
            <person name="Raoult D."/>
            <person name="Greub G."/>
            <person name="Miranda-Saavedra D."/>
            <person name="Chen N."/>
            <person name="Nash P."/>
            <person name="Ginger M.L."/>
            <person name="Horn M."/>
            <person name="Schaap P."/>
            <person name="Caler L."/>
            <person name="Loftus B."/>
        </authorList>
    </citation>
    <scope>NUCLEOTIDE SEQUENCE [LARGE SCALE GENOMIC DNA]</scope>
    <source>
        <strain evidence="14 15">Neff</strain>
    </source>
</reference>
<keyword evidence="15" id="KW-1185">Reference proteome</keyword>
<comment type="subcellular location">
    <subcellularLocation>
        <location evidence="1">Membrane</location>
        <topology evidence="1">Multi-pass membrane protein</topology>
    </subcellularLocation>
</comment>
<dbReference type="EMBL" id="KB007811">
    <property type="protein sequence ID" value="ELR24895.1"/>
    <property type="molecule type" value="Genomic_DNA"/>
</dbReference>
<dbReference type="InterPro" id="IPR036790">
    <property type="entry name" value="Frizzled_dom_sf"/>
</dbReference>
<feature type="transmembrane region" description="Helical" evidence="11">
    <location>
        <begin position="382"/>
        <end position="402"/>
    </location>
</feature>
<dbReference type="KEGG" id="acan:ACA1_175710"/>
<dbReference type="GeneID" id="14925928"/>
<evidence type="ECO:0000256" key="2">
    <source>
        <dbReference type="ARBA" id="ARBA00008077"/>
    </source>
</evidence>
<gene>
    <name evidence="14" type="ORF">ACA1_175710</name>
</gene>
<keyword evidence="6 11" id="KW-0472">Membrane</keyword>
<feature type="domain" description="FZ" evidence="12">
    <location>
        <begin position="1"/>
        <end position="112"/>
    </location>
</feature>
<dbReference type="InterPro" id="IPR020067">
    <property type="entry name" value="Frizzled_dom"/>
</dbReference>
<dbReference type="RefSeq" id="XP_004356795.1">
    <property type="nucleotide sequence ID" value="XM_004356742.1"/>
</dbReference>
<dbReference type="SUPFAM" id="SSF63501">
    <property type="entry name" value="Frizzled cysteine-rich domain"/>
    <property type="match status" value="1"/>
</dbReference>
<feature type="transmembrane region" description="Helical" evidence="11">
    <location>
        <begin position="457"/>
        <end position="486"/>
    </location>
</feature>
<feature type="transmembrane region" description="Helical" evidence="11">
    <location>
        <begin position="195"/>
        <end position="216"/>
    </location>
</feature>
<dbReference type="Pfam" id="PF01392">
    <property type="entry name" value="Fz"/>
    <property type="match status" value="1"/>
</dbReference>
<organism evidence="14 15">
    <name type="scientific">Acanthamoeba castellanii (strain ATCC 30010 / Neff)</name>
    <dbReference type="NCBI Taxonomy" id="1257118"/>
    <lineage>
        <taxon>Eukaryota</taxon>
        <taxon>Amoebozoa</taxon>
        <taxon>Discosea</taxon>
        <taxon>Longamoebia</taxon>
        <taxon>Centramoebida</taxon>
        <taxon>Acanthamoebidae</taxon>
        <taxon>Acanthamoeba</taxon>
    </lineage>
</organism>
<dbReference type="PANTHER" id="PTHR31787">
    <property type="entry name" value="G-PROTEIN-COUPLED RECEPTOR GPCR FAMILY PROTEIN"/>
    <property type="match status" value="1"/>
</dbReference>
<sequence length="551" mass="61188">MGIVWEQSYEEADAVAGSLTSVFGAFVPAKCRNVALQLICLSAFPVCQIGTTLSLTPPCRSVCENMWLECLPLVQSLNATSLMPDCDTVTLVDGVAYPAFPPDGIGIPCFPYSADVAVPYSQADCPYPLSYTGESERPEESCQLGCPAYIYGGEDEYWGSVAAIYMTTVPSMVLSFLMIITWLLNPSKRRYPAVLILWLAVSAFAVAFFINISVLVGGPVRTTCTWDDAQVAINMDNASENNGQGVVCIMQAIGTYYFGLTCNTWWLAITINIFLMLCFHKHEWVRRWSRYIHYGFHVFCWGVPLAGLITMLSMKKLGASGITPFCQILYDRDESWIDWVFYTAPILFCIFVGTILMVVSIVRFAVVQLKYERSRASELIHLFRLVLLVAFVWLNNVFYLAYRVHTEADFDAIFDSFNAQVSPLDSPLSCSENADTRVSLLTGTDCPYDVVLNYPFYIVSLIASMSTGACVFLTMCTTKSSVVLWIRLLSGLRHPRSFVSHVRLVIGSHAWSYTSESSSANKNMSSSDNPNTEGTDLSLTPPTSYSHHDAL</sequence>
<comment type="similarity">
    <text evidence="2">Belongs to the G-protein coupled receptor Fz/Smo family.</text>
</comment>
<keyword evidence="8" id="KW-0675">Receptor</keyword>
<evidence type="ECO:0000256" key="4">
    <source>
        <dbReference type="ARBA" id="ARBA00022729"/>
    </source>
</evidence>
<dbReference type="GO" id="GO:0004888">
    <property type="term" value="F:transmembrane signaling receptor activity"/>
    <property type="evidence" value="ECO:0007669"/>
    <property type="project" value="InterPro"/>
</dbReference>
<dbReference type="GO" id="GO:0007166">
    <property type="term" value="P:cell surface receptor signaling pathway"/>
    <property type="evidence" value="ECO:0007669"/>
    <property type="project" value="InterPro"/>
</dbReference>
<dbReference type="AlphaFoldDB" id="L8HI64"/>
<name>L8HI64_ACACF</name>
<feature type="transmembrane region" description="Helical" evidence="11">
    <location>
        <begin position="157"/>
        <end position="183"/>
    </location>
</feature>
<evidence type="ECO:0000259" key="12">
    <source>
        <dbReference type="PROSITE" id="PS50038"/>
    </source>
</evidence>
<evidence type="ECO:0000256" key="5">
    <source>
        <dbReference type="ARBA" id="ARBA00022989"/>
    </source>
</evidence>
<dbReference type="Pfam" id="PF01534">
    <property type="entry name" value="Frizzled"/>
    <property type="match status" value="1"/>
</dbReference>
<dbReference type="Proteomes" id="UP000011083">
    <property type="component" value="Unassembled WGS sequence"/>
</dbReference>
<dbReference type="SMART" id="SM01330">
    <property type="entry name" value="Frizzled"/>
    <property type="match status" value="1"/>
</dbReference>
<feature type="transmembrane region" description="Helical" evidence="11">
    <location>
        <begin position="339"/>
        <end position="362"/>
    </location>
</feature>
<dbReference type="STRING" id="1257118.L8HI64"/>
<dbReference type="VEuPathDB" id="AmoebaDB:ACA1_175710"/>
<feature type="domain" description="G-protein coupled receptors family 2 profile 2" evidence="13">
    <location>
        <begin position="160"/>
        <end position="479"/>
    </location>
</feature>
<evidence type="ECO:0000256" key="9">
    <source>
        <dbReference type="ARBA" id="ARBA00023180"/>
    </source>
</evidence>
<dbReference type="Gene3D" id="1.20.1070.10">
    <property type="entry name" value="Rhodopsin 7-helix transmembrane proteins"/>
    <property type="match status" value="1"/>
</dbReference>
<dbReference type="GO" id="GO:0016020">
    <property type="term" value="C:membrane"/>
    <property type="evidence" value="ECO:0007669"/>
    <property type="project" value="UniProtKB-SubCell"/>
</dbReference>
<dbReference type="OrthoDB" id="16790at2759"/>
<dbReference type="Gene3D" id="1.10.2000.10">
    <property type="entry name" value="Frizzled cysteine-rich domain"/>
    <property type="match status" value="1"/>
</dbReference>
<evidence type="ECO:0000259" key="13">
    <source>
        <dbReference type="PROSITE" id="PS50261"/>
    </source>
</evidence>
<keyword evidence="5 11" id="KW-1133">Transmembrane helix</keyword>
<evidence type="ECO:0000256" key="8">
    <source>
        <dbReference type="ARBA" id="ARBA00023170"/>
    </source>
</evidence>
<evidence type="ECO:0000256" key="11">
    <source>
        <dbReference type="SAM" id="Phobius"/>
    </source>
</evidence>
<dbReference type="PROSITE" id="PS50038">
    <property type="entry name" value="FZ"/>
    <property type="match status" value="1"/>
</dbReference>
<evidence type="ECO:0000256" key="7">
    <source>
        <dbReference type="ARBA" id="ARBA00023157"/>
    </source>
</evidence>
<dbReference type="InterPro" id="IPR000539">
    <property type="entry name" value="Frizzled/Smoothened_7TM"/>
</dbReference>
<dbReference type="PRINTS" id="PR00489">
    <property type="entry name" value="FRIZZLED"/>
</dbReference>
<evidence type="ECO:0000256" key="3">
    <source>
        <dbReference type="ARBA" id="ARBA00022692"/>
    </source>
</evidence>
<evidence type="ECO:0000313" key="14">
    <source>
        <dbReference type="EMBL" id="ELR24895.1"/>
    </source>
</evidence>
<feature type="transmembrane region" description="Helical" evidence="11">
    <location>
        <begin position="291"/>
        <end position="314"/>
    </location>
</feature>